<gene>
    <name evidence="6" type="primary">pdsR</name>
    <name evidence="6" type="ORF">JAY77_04135</name>
</gene>
<dbReference type="GO" id="GO:0000156">
    <property type="term" value="F:phosphorelay response regulator activity"/>
    <property type="evidence" value="ECO:0007669"/>
    <property type="project" value="TreeGrafter"/>
</dbReference>
<evidence type="ECO:0000256" key="2">
    <source>
        <dbReference type="ARBA" id="ARBA00023012"/>
    </source>
</evidence>
<keyword evidence="2" id="KW-0902">Two-component regulatory system</keyword>
<dbReference type="InterPro" id="IPR001789">
    <property type="entry name" value="Sig_transdc_resp-reg_receiver"/>
</dbReference>
<sequence length="230" mass="26499">MVRKQIAVIEDEQVIRENYIDYLSRQGYSATGYATRQEALAAFNKRLPDLVILDIGLADDIDGGFELCRELRNRSNTLPIIFLTARDSDLDSVSGFRLGADDYLTKDISLPHLIARIGALFRRIDAMQQEQPSDSQLIRGDLQLDRDRLTAHWKQNPVNLTVTEFWMLHALVRHPGHVRSRDQLMEEAHIYVDSASITTHIKRIRRKFQLVDSDFSLIESVYGAGYRWIQ</sequence>
<evidence type="ECO:0000313" key="6">
    <source>
        <dbReference type="EMBL" id="MCG7977325.1"/>
    </source>
</evidence>
<dbReference type="CDD" id="cd00383">
    <property type="entry name" value="trans_reg_C"/>
    <property type="match status" value="1"/>
</dbReference>
<dbReference type="AlphaFoldDB" id="A0A9E4NHT6"/>
<dbReference type="CDD" id="cd17574">
    <property type="entry name" value="REC_OmpR"/>
    <property type="match status" value="1"/>
</dbReference>
<dbReference type="PANTHER" id="PTHR48111:SF21">
    <property type="entry name" value="DNA-BINDING DUAL MASTER TRANSCRIPTIONAL REGULATOR RPAA"/>
    <property type="match status" value="1"/>
</dbReference>
<keyword evidence="5" id="KW-0804">Transcription</keyword>
<keyword evidence="4" id="KW-0238">DNA-binding</keyword>
<dbReference type="GO" id="GO:0032993">
    <property type="term" value="C:protein-DNA complex"/>
    <property type="evidence" value="ECO:0007669"/>
    <property type="project" value="TreeGrafter"/>
</dbReference>
<proteinExistence type="predicted"/>
<comment type="caution">
    <text evidence="6">The sequence shown here is derived from an EMBL/GenBank/DDBJ whole genome shotgun (WGS) entry which is preliminary data.</text>
</comment>
<dbReference type="InterPro" id="IPR011006">
    <property type="entry name" value="CheY-like_superfamily"/>
</dbReference>
<evidence type="ECO:0000256" key="5">
    <source>
        <dbReference type="ARBA" id="ARBA00023163"/>
    </source>
</evidence>
<dbReference type="PANTHER" id="PTHR48111">
    <property type="entry name" value="REGULATOR OF RPOS"/>
    <property type="match status" value="1"/>
</dbReference>
<dbReference type="SMART" id="SM00862">
    <property type="entry name" value="Trans_reg_C"/>
    <property type="match status" value="1"/>
</dbReference>
<dbReference type="Proteomes" id="UP000886674">
    <property type="component" value="Unassembled WGS sequence"/>
</dbReference>
<dbReference type="Gene3D" id="1.10.10.10">
    <property type="entry name" value="Winged helix-like DNA-binding domain superfamily/Winged helix DNA-binding domain"/>
    <property type="match status" value="1"/>
</dbReference>
<dbReference type="GO" id="GO:0006355">
    <property type="term" value="P:regulation of DNA-templated transcription"/>
    <property type="evidence" value="ECO:0007669"/>
    <property type="project" value="InterPro"/>
</dbReference>
<evidence type="ECO:0000313" key="7">
    <source>
        <dbReference type="Proteomes" id="UP000886674"/>
    </source>
</evidence>
<accession>A0A9E4NHT6</accession>
<dbReference type="InterPro" id="IPR022305">
    <property type="entry name" value="Response_regulator"/>
</dbReference>
<dbReference type="GO" id="GO:0005829">
    <property type="term" value="C:cytosol"/>
    <property type="evidence" value="ECO:0007669"/>
    <property type="project" value="TreeGrafter"/>
</dbReference>
<organism evidence="6 7">
    <name type="scientific">Candidatus Thiodiazotropha taylori</name>
    <dbReference type="NCBI Taxonomy" id="2792791"/>
    <lineage>
        <taxon>Bacteria</taxon>
        <taxon>Pseudomonadati</taxon>
        <taxon>Pseudomonadota</taxon>
        <taxon>Gammaproteobacteria</taxon>
        <taxon>Chromatiales</taxon>
        <taxon>Sedimenticolaceae</taxon>
        <taxon>Candidatus Thiodiazotropha</taxon>
    </lineage>
</organism>
<dbReference type="InterPro" id="IPR001867">
    <property type="entry name" value="OmpR/PhoB-type_DNA-bd"/>
</dbReference>
<dbReference type="PROSITE" id="PS50110">
    <property type="entry name" value="RESPONSE_REGULATORY"/>
    <property type="match status" value="1"/>
</dbReference>
<dbReference type="GO" id="GO:0000976">
    <property type="term" value="F:transcription cis-regulatory region binding"/>
    <property type="evidence" value="ECO:0007669"/>
    <property type="project" value="TreeGrafter"/>
</dbReference>
<dbReference type="Gene3D" id="3.40.50.2300">
    <property type="match status" value="1"/>
</dbReference>
<evidence type="ECO:0000256" key="1">
    <source>
        <dbReference type="ARBA" id="ARBA00022553"/>
    </source>
</evidence>
<dbReference type="NCBIfam" id="TIGR03787">
    <property type="entry name" value="marine_sort_RR"/>
    <property type="match status" value="1"/>
</dbReference>
<dbReference type="Pfam" id="PF00486">
    <property type="entry name" value="Trans_reg_C"/>
    <property type="match status" value="1"/>
</dbReference>
<keyword evidence="3" id="KW-0805">Transcription regulation</keyword>
<dbReference type="SUPFAM" id="SSF52172">
    <property type="entry name" value="CheY-like"/>
    <property type="match status" value="1"/>
</dbReference>
<evidence type="ECO:0000256" key="3">
    <source>
        <dbReference type="ARBA" id="ARBA00023015"/>
    </source>
</evidence>
<keyword evidence="1" id="KW-0597">Phosphoprotein</keyword>
<dbReference type="InterPro" id="IPR039420">
    <property type="entry name" value="WalR-like"/>
</dbReference>
<dbReference type="EMBL" id="JAEPCR010000011">
    <property type="protein sequence ID" value="MCG7977325.1"/>
    <property type="molecule type" value="Genomic_DNA"/>
</dbReference>
<name>A0A9E4NHT6_9GAMM</name>
<dbReference type="PROSITE" id="PS51755">
    <property type="entry name" value="OMPR_PHOB"/>
    <property type="match status" value="1"/>
</dbReference>
<dbReference type="SMART" id="SM00448">
    <property type="entry name" value="REC"/>
    <property type="match status" value="1"/>
</dbReference>
<evidence type="ECO:0000256" key="4">
    <source>
        <dbReference type="ARBA" id="ARBA00023125"/>
    </source>
</evidence>
<dbReference type="InterPro" id="IPR036388">
    <property type="entry name" value="WH-like_DNA-bd_sf"/>
</dbReference>
<dbReference type="Gene3D" id="6.10.250.690">
    <property type="match status" value="1"/>
</dbReference>
<reference evidence="6" key="1">
    <citation type="journal article" date="2021" name="Proc. Natl. Acad. Sci. U.S.A.">
        <title>Global biogeography of chemosynthetic symbionts reveals both localized and globally distributed symbiont groups. .</title>
        <authorList>
            <person name="Osvatic J.T."/>
            <person name="Wilkins L.G.E."/>
            <person name="Leibrecht L."/>
            <person name="Leray M."/>
            <person name="Zauner S."/>
            <person name="Polzin J."/>
            <person name="Camacho Y."/>
            <person name="Gros O."/>
            <person name="van Gils J.A."/>
            <person name="Eisen J.A."/>
            <person name="Petersen J.M."/>
            <person name="Yuen B."/>
        </authorList>
    </citation>
    <scope>NUCLEOTIDE SEQUENCE</scope>
    <source>
        <strain evidence="6">MAGclacostrist055</strain>
    </source>
</reference>
<protein>
    <submittedName>
        <fullName evidence="6">Proteobacterial dedicated sortase system response regulator</fullName>
    </submittedName>
</protein>
<dbReference type="Pfam" id="PF00072">
    <property type="entry name" value="Response_reg"/>
    <property type="match status" value="1"/>
</dbReference>